<evidence type="ECO:0000313" key="3">
    <source>
        <dbReference type="Proteomes" id="UP000523079"/>
    </source>
</evidence>
<evidence type="ECO:0000256" key="1">
    <source>
        <dbReference type="SAM" id="MobiDB-lite"/>
    </source>
</evidence>
<accession>A0A7W3P5Y0</accession>
<dbReference type="AlphaFoldDB" id="A0A7W3P5Y0"/>
<gene>
    <name evidence="2" type="ORF">FHX74_001986</name>
</gene>
<organism evidence="2 3">
    <name type="scientific">Microlunatus kandeliicorticis</name>
    <dbReference type="NCBI Taxonomy" id="1759536"/>
    <lineage>
        <taxon>Bacteria</taxon>
        <taxon>Bacillati</taxon>
        <taxon>Actinomycetota</taxon>
        <taxon>Actinomycetes</taxon>
        <taxon>Propionibacteriales</taxon>
        <taxon>Propionibacteriaceae</taxon>
        <taxon>Microlunatus</taxon>
    </lineage>
</organism>
<reference evidence="2 3" key="1">
    <citation type="submission" date="2020-07" db="EMBL/GenBank/DDBJ databases">
        <title>Sequencing the genomes of 1000 actinobacteria strains.</title>
        <authorList>
            <person name="Klenk H.-P."/>
        </authorList>
    </citation>
    <scope>NUCLEOTIDE SEQUENCE [LARGE SCALE GENOMIC DNA]</scope>
    <source>
        <strain evidence="2 3">DSM 100723</strain>
    </source>
</reference>
<feature type="region of interest" description="Disordered" evidence="1">
    <location>
        <begin position="170"/>
        <end position="190"/>
    </location>
</feature>
<proteinExistence type="predicted"/>
<evidence type="ECO:0000313" key="2">
    <source>
        <dbReference type="EMBL" id="MBA8794367.1"/>
    </source>
</evidence>
<keyword evidence="3" id="KW-1185">Reference proteome</keyword>
<dbReference type="Proteomes" id="UP000523079">
    <property type="component" value="Unassembled WGS sequence"/>
</dbReference>
<comment type="caution">
    <text evidence="2">The sequence shown here is derived from an EMBL/GenBank/DDBJ whole genome shotgun (WGS) entry which is preliminary data.</text>
</comment>
<protein>
    <submittedName>
        <fullName evidence="2">Transcriptional regulator with XRE-family HTH domain</fullName>
    </submittedName>
</protein>
<dbReference type="EMBL" id="JACGWT010000003">
    <property type="protein sequence ID" value="MBA8794367.1"/>
    <property type="molecule type" value="Genomic_DNA"/>
</dbReference>
<name>A0A7W3P5Y0_9ACTN</name>
<dbReference type="RefSeq" id="WP_182559958.1">
    <property type="nucleotide sequence ID" value="NZ_JACGWT010000003.1"/>
</dbReference>
<sequence length="190" mass="20252">MAESGTVHRPSAAAVRVVAEPEAFGGWVLAAPFRAHLLHLLAATGLPIRVLAELAGASPRSVTRLLRGREGRPLTRIDPLLARRLYALTPRTVRETRELAVDPERGVAALARLLDHGWTTDDVADRLRLSRGLVGALRDGRRGMVSRWVEAHLVAAARMVESRPLGVGAPAAGTAAGVEHDRATRTAAVA</sequence>